<sequence length="1082" mass="121865">MLDMVLRELLVNEQLKITITMKNNLLRLLLFLFTVSIFAQANKVEIVSSEEGQKLVVDGKDFMLNGVNWDYVPIGTDVTNANFYEQPDDIIKAGLDTEMGLLKNMNVNVIRQYVGVPAKWVTYIYEKYGIYTLLNHSFGRYGLTLEGVWTPVTIYSDEKTQEQLVSDMINLVEEYKDVPGILMYMMGNENNYGLFWQGAETEDFPDGEEKINAVGELRGRPMYKLMNEVALKMKAMDPNHPVAICNGDVLFIDIIAEECKDIDIYGANTYRGESFGDFFQVVKDKLGIPLMFTEFGADAYNALENKEDQYWQAHYNLSNWKEIYENAAGLGKAGNSIGGFTFQFSDGWWKLGFDKRKDADTHETGASWSNGGYYHDTKNGSNNMNEEWFGICAKGPTSERGLYDLYPRASYYTLKDAHALNPYDEGMTPEFLDNYFNNINITEAMLKARGDKAALDAQSGGKIRISNLRAEFTTFNTGGSLITTPETANPDEETFPNQLGFDHMQSYYVGVAGSPSPGMKAEVNFNIIGNVAQNPINEIFYENVGRPVTVMNSNGEEVVITDNNRLRVYNAEYEWNTKVADIRGFYRTGHYHWGYEGDFFGLYPEANYGPNLDIYNGEILGMEVDGKGSLKGLKAAFGPQLWWGANPTALLKYRTKLKHWDITGIYHRDFITELRFDENGQRVLNQNQVASGIIPGWPMERATLALEKEFGKLGISLGGIWGGRPLNGSTFQDVRGEPGNYTVYQDKINSDDNWGGKAKITYQGGKFNWYAQAAYMGLVANGGPDATRTFTGWKLKDSGSGNQTNILSGFTFSVGDWQIAPNFLWQKPLVDAIPNDVTAPGRLRNFIDDPFAVRGNRETTAGELLLTFDPTPGSWFYEWDNDRAEDAKIAFNLGFVYRHHPTAQDAHIGFLANRQFFAFPQAAPAQDLWEISSRVVSKVSPDIGIIGNFYGGNAQANGDSDRTIERFGGDIKMIYKKWKIEYQVKINDWGPFDYHRDFNLTFPVQNMIDISTSIGKPDWFILPSTKIGLRGIWRSLNENSPRYAPTAVPPNTVPAVPVLSPVGFDDGNEWEIRTYIHINIGK</sequence>
<evidence type="ECO:0008006" key="3">
    <source>
        <dbReference type="Google" id="ProtNLM"/>
    </source>
</evidence>
<evidence type="ECO:0000313" key="2">
    <source>
        <dbReference type="Proteomes" id="UP001500027"/>
    </source>
</evidence>
<organism evidence="1 2">
    <name type="scientific">Hyunsoonleella aestuarii</name>
    <dbReference type="NCBI Taxonomy" id="912802"/>
    <lineage>
        <taxon>Bacteria</taxon>
        <taxon>Pseudomonadati</taxon>
        <taxon>Bacteroidota</taxon>
        <taxon>Flavobacteriia</taxon>
        <taxon>Flavobacteriales</taxon>
        <taxon>Flavobacteriaceae</taxon>
    </lineage>
</organism>
<name>A0ABP8E987_9FLAO</name>
<dbReference type="SUPFAM" id="SSF51445">
    <property type="entry name" value="(Trans)glycosidases"/>
    <property type="match status" value="1"/>
</dbReference>
<evidence type="ECO:0000313" key="1">
    <source>
        <dbReference type="EMBL" id="GAA4268797.1"/>
    </source>
</evidence>
<proteinExistence type="predicted"/>
<comment type="caution">
    <text evidence="1">The sequence shown here is derived from an EMBL/GenBank/DDBJ whole genome shotgun (WGS) entry which is preliminary data.</text>
</comment>
<dbReference type="InterPro" id="IPR017853">
    <property type="entry name" value="GH"/>
</dbReference>
<reference evidence="2" key="1">
    <citation type="journal article" date="2019" name="Int. J. Syst. Evol. Microbiol.">
        <title>The Global Catalogue of Microorganisms (GCM) 10K type strain sequencing project: providing services to taxonomists for standard genome sequencing and annotation.</title>
        <authorList>
            <consortium name="The Broad Institute Genomics Platform"/>
            <consortium name="The Broad Institute Genome Sequencing Center for Infectious Disease"/>
            <person name="Wu L."/>
            <person name="Ma J."/>
        </authorList>
    </citation>
    <scope>NUCLEOTIDE SEQUENCE [LARGE SCALE GENOMIC DNA]</scope>
    <source>
        <strain evidence="2">JCM 17452</strain>
    </source>
</reference>
<gene>
    <name evidence="1" type="ORF">GCM10022257_08980</name>
</gene>
<dbReference type="EMBL" id="BAABAV010000001">
    <property type="protein sequence ID" value="GAA4268797.1"/>
    <property type="molecule type" value="Genomic_DNA"/>
</dbReference>
<dbReference type="Gene3D" id="3.20.20.80">
    <property type="entry name" value="Glycosidases"/>
    <property type="match status" value="1"/>
</dbReference>
<dbReference type="Proteomes" id="UP001500027">
    <property type="component" value="Unassembled WGS sequence"/>
</dbReference>
<keyword evidence="2" id="KW-1185">Reference proteome</keyword>
<protein>
    <recommendedName>
        <fullName evidence="3">Glycosidase</fullName>
    </recommendedName>
</protein>
<accession>A0ABP8E987</accession>